<keyword evidence="1" id="KW-0812">Transmembrane</keyword>
<dbReference type="Proteomes" id="UP000183758">
    <property type="component" value="Unassembled WGS sequence"/>
</dbReference>
<dbReference type="AlphaFoldDB" id="A0A1J5HN81"/>
<comment type="caution">
    <text evidence="2">The sequence shown here is derived from an EMBL/GenBank/DDBJ whole genome shotgun (WGS) entry which is preliminary data.</text>
</comment>
<feature type="transmembrane region" description="Helical" evidence="1">
    <location>
        <begin position="6"/>
        <end position="26"/>
    </location>
</feature>
<keyword evidence="1" id="KW-0472">Membrane</keyword>
<evidence type="ECO:0000313" key="2">
    <source>
        <dbReference type="EMBL" id="OIP82335.1"/>
    </source>
</evidence>
<protein>
    <submittedName>
        <fullName evidence="2">Uncharacterized protein</fullName>
    </submittedName>
</protein>
<keyword evidence="1" id="KW-1133">Transmembrane helix</keyword>
<evidence type="ECO:0000313" key="3">
    <source>
        <dbReference type="Proteomes" id="UP000183758"/>
    </source>
</evidence>
<organism evidence="2 3">
    <name type="scientific">Candidatus Roizmanbacteria bacterium CG2_30_33_16</name>
    <dbReference type="NCBI Taxonomy" id="1805340"/>
    <lineage>
        <taxon>Bacteria</taxon>
        <taxon>Candidatus Roizmaniibacteriota</taxon>
    </lineage>
</organism>
<accession>A0A1J5HN81</accession>
<reference evidence="2 3" key="1">
    <citation type="journal article" date="2016" name="Environ. Microbiol.">
        <title>Genomic resolution of a cold subsurface aquifer community provides metabolic insights for novel microbes adapted to high CO concentrations.</title>
        <authorList>
            <person name="Probst A.J."/>
            <person name="Castelle C.J."/>
            <person name="Singh A."/>
            <person name="Brown C.T."/>
            <person name="Anantharaman K."/>
            <person name="Sharon I."/>
            <person name="Hug L.A."/>
            <person name="Burstein D."/>
            <person name="Emerson J.B."/>
            <person name="Thomas B.C."/>
            <person name="Banfield J.F."/>
        </authorList>
    </citation>
    <scope>NUCLEOTIDE SEQUENCE [LARGE SCALE GENOMIC DNA]</scope>
    <source>
        <strain evidence="2">CG2_30_33_16</strain>
    </source>
</reference>
<sequence length="154" mass="17074">MKNKKIALIIVALLILITSILIIVRLNNNKAINNIKPTPSVVSEKPFPTLDSSFKVDLVGMNNNKKIKLTMFGIPKSTESIEYSLSYQTKQQGLQGIIGTIELKKNESDFVLERDLGTCSSGTCIYHTVEGNIMVELKLSGKYGESLFSKDYSL</sequence>
<proteinExistence type="predicted"/>
<gene>
    <name evidence="2" type="ORF">AUK04_04910</name>
</gene>
<name>A0A1J5HN81_9BACT</name>
<evidence type="ECO:0000256" key="1">
    <source>
        <dbReference type="SAM" id="Phobius"/>
    </source>
</evidence>
<dbReference type="EMBL" id="MNZM01000117">
    <property type="protein sequence ID" value="OIP82335.1"/>
    <property type="molecule type" value="Genomic_DNA"/>
</dbReference>